<organism evidence="9">
    <name type="scientific">mine drainage metagenome</name>
    <dbReference type="NCBI Taxonomy" id="410659"/>
    <lineage>
        <taxon>unclassified sequences</taxon>
        <taxon>metagenomes</taxon>
        <taxon>ecological metagenomes</taxon>
    </lineage>
</organism>
<reference evidence="9" key="1">
    <citation type="submission" date="2016-10" db="EMBL/GenBank/DDBJ databases">
        <title>Sequence of Gallionella enrichment culture.</title>
        <authorList>
            <person name="Poehlein A."/>
            <person name="Muehling M."/>
            <person name="Daniel R."/>
        </authorList>
    </citation>
    <scope>NUCLEOTIDE SEQUENCE</scope>
</reference>
<comment type="cofactor">
    <cofactor evidence="1">
        <name>Zn(2+)</name>
        <dbReference type="ChEBI" id="CHEBI:29105"/>
    </cofactor>
</comment>
<evidence type="ECO:0000313" key="9">
    <source>
        <dbReference type="EMBL" id="OIQ91337.1"/>
    </source>
</evidence>
<dbReference type="Gene3D" id="1.10.1370.40">
    <property type="match status" value="1"/>
</dbReference>
<keyword evidence="4" id="KW-0479">Metal-binding</keyword>
<evidence type="ECO:0000259" key="8">
    <source>
        <dbReference type="Pfam" id="PF01432"/>
    </source>
</evidence>
<dbReference type="PANTHER" id="PTHR43660">
    <property type="entry name" value="DIPEPTIDYL CARBOXYPEPTIDASE"/>
    <property type="match status" value="1"/>
</dbReference>
<evidence type="ECO:0000256" key="7">
    <source>
        <dbReference type="ARBA" id="ARBA00023049"/>
    </source>
</evidence>
<evidence type="ECO:0000256" key="3">
    <source>
        <dbReference type="ARBA" id="ARBA00022670"/>
    </source>
</evidence>
<dbReference type="InterPro" id="IPR024079">
    <property type="entry name" value="MetalloPept_cat_dom_sf"/>
</dbReference>
<evidence type="ECO:0000256" key="6">
    <source>
        <dbReference type="ARBA" id="ARBA00022833"/>
    </source>
</evidence>
<keyword evidence="7" id="KW-0482">Metalloprotease</keyword>
<comment type="similarity">
    <text evidence="2">Belongs to the peptidase M3 family.</text>
</comment>
<evidence type="ECO:0000256" key="2">
    <source>
        <dbReference type="ARBA" id="ARBA00006040"/>
    </source>
</evidence>
<evidence type="ECO:0000256" key="1">
    <source>
        <dbReference type="ARBA" id="ARBA00001947"/>
    </source>
</evidence>
<dbReference type="GO" id="GO:0046872">
    <property type="term" value="F:metal ion binding"/>
    <property type="evidence" value="ECO:0007669"/>
    <property type="project" value="UniProtKB-KW"/>
</dbReference>
<dbReference type="GO" id="GO:0004180">
    <property type="term" value="F:carboxypeptidase activity"/>
    <property type="evidence" value="ECO:0007669"/>
    <property type="project" value="UniProtKB-KW"/>
</dbReference>
<gene>
    <name evidence="9" type="primary">dcp_2</name>
    <name evidence="9" type="ORF">GALL_267340</name>
</gene>
<dbReference type="GO" id="GO:0006508">
    <property type="term" value="P:proteolysis"/>
    <property type="evidence" value="ECO:0007669"/>
    <property type="project" value="UniProtKB-KW"/>
</dbReference>
<dbReference type="Gene3D" id="3.40.390.10">
    <property type="entry name" value="Collagenase (Catalytic Domain)"/>
    <property type="match status" value="1"/>
</dbReference>
<dbReference type="SUPFAM" id="SSF55486">
    <property type="entry name" value="Metalloproteases ('zincins'), catalytic domain"/>
    <property type="match status" value="1"/>
</dbReference>
<dbReference type="PANTHER" id="PTHR43660:SF1">
    <property type="entry name" value="DIPEPTIDYL CARBOXYPEPTIDASE"/>
    <property type="match status" value="1"/>
</dbReference>
<evidence type="ECO:0000256" key="5">
    <source>
        <dbReference type="ARBA" id="ARBA00022801"/>
    </source>
</evidence>
<dbReference type="CDD" id="cd06456">
    <property type="entry name" value="M3A_DCP"/>
    <property type="match status" value="1"/>
</dbReference>
<dbReference type="InterPro" id="IPR045090">
    <property type="entry name" value="Pept_M3A_M3B"/>
</dbReference>
<dbReference type="GO" id="GO:0004222">
    <property type="term" value="F:metalloendopeptidase activity"/>
    <property type="evidence" value="ECO:0007669"/>
    <property type="project" value="InterPro"/>
</dbReference>
<evidence type="ECO:0000256" key="4">
    <source>
        <dbReference type="ARBA" id="ARBA00022723"/>
    </source>
</evidence>
<feature type="domain" description="Peptidase M3A/M3B catalytic" evidence="8">
    <location>
        <begin position="241"/>
        <end position="695"/>
    </location>
</feature>
<dbReference type="EC" id="3.4.15.5" evidence="9"/>
<keyword evidence="3" id="KW-0645">Protease</keyword>
<dbReference type="Gene3D" id="1.10.1370.10">
    <property type="entry name" value="Neurolysin, domain 3"/>
    <property type="match status" value="1"/>
</dbReference>
<keyword evidence="9" id="KW-0121">Carboxypeptidase</keyword>
<dbReference type="EMBL" id="MLJW01000262">
    <property type="protein sequence ID" value="OIQ91337.1"/>
    <property type="molecule type" value="Genomic_DNA"/>
</dbReference>
<sequence>MSDTGLDPQNPFAAASVLPYGLPDFGAVREEHFRPAFDEGMAQERAEIEAIVADPAAPTAENTLDALERAGELLRRTATVFFTQHGADATAGLDAIEDEVAPLLAAHEDAIELDLRLLGRLDALQSAVDDGTVELAPDAAWLLHTRRRDATRAGARLAPGAQDRLRALNQEISVLEATFGRTVLAAGNEGAVLVHDRAELAGLPADLIDSAARAAEQRGHGGAYLLDLRLPTQQPVVALLEHRPLRERVHRASVSRGSGAGSPGGSTVVHDTRRTLLELVRARAERARLLGFPHHAAYVADEGTAGSVEAIQEMLARLTARAVGTARVDATVRAAALAADVPTATFEAWDWTYYAERDRSARFEVDDSRLRPYLELDRVLHDGVFRAADDLYGLTFQRRTDLAGYHPDVRVYEVRSADGRGVGLFLADLYARDSKRGGAWMDSLVDQSHLLGTHPVVINTLNIARPRDGEPTLLTIDEVETLFHEFGHALHALLSDVRYPSQAGTNVPRDVVEFPSQVNEMWVRDPALLRSYAVHHVTGEPMPDAMVDALVSSRVHDAGFTTTEHLAAVHLDQAWHRLGPDEVPSAPDDVAGFEEQALSRAGVALPTVPPRYRSTYFTHVFAGGYAAAYYSYLWSEVLDADTAAWFRRNGGRTRENGEAFRRSVLARGGSVDPRRAFRELHGRDPDIGPLLDRLGLSVPGASDAELLP</sequence>
<accession>A0A1J5R615</accession>
<dbReference type="InterPro" id="IPR034005">
    <property type="entry name" value="M3A_DCP"/>
</dbReference>
<comment type="caution">
    <text evidence="9">The sequence shown here is derived from an EMBL/GenBank/DDBJ whole genome shotgun (WGS) entry which is preliminary data.</text>
</comment>
<proteinExistence type="inferred from homology"/>
<dbReference type="Pfam" id="PF01432">
    <property type="entry name" value="Peptidase_M3"/>
    <property type="match status" value="1"/>
</dbReference>
<name>A0A1J5R615_9ZZZZ</name>
<keyword evidence="5 9" id="KW-0378">Hydrolase</keyword>
<dbReference type="AlphaFoldDB" id="A0A1J5R615"/>
<dbReference type="GO" id="GO:0008241">
    <property type="term" value="F:peptidyl-dipeptidase activity"/>
    <property type="evidence" value="ECO:0007669"/>
    <property type="project" value="UniProtKB-EC"/>
</dbReference>
<dbReference type="InterPro" id="IPR001567">
    <property type="entry name" value="Pept_M3A_M3B_dom"/>
</dbReference>
<keyword evidence="6" id="KW-0862">Zinc</keyword>
<dbReference type="GO" id="GO:0005829">
    <property type="term" value="C:cytosol"/>
    <property type="evidence" value="ECO:0007669"/>
    <property type="project" value="UniProtKB-ARBA"/>
</dbReference>
<dbReference type="FunFam" id="3.40.390.10:FF:000009">
    <property type="entry name" value="Oligopeptidase A"/>
    <property type="match status" value="1"/>
</dbReference>
<protein>
    <submittedName>
        <fullName evidence="9">Peptidyl-dipeptidase dcp</fullName>
        <ecNumber evidence="9">3.4.15.5</ecNumber>
    </submittedName>
</protein>
<dbReference type="InterPro" id="IPR024077">
    <property type="entry name" value="Neurolysin/TOP_dom2"/>
</dbReference>